<name>A0AA43RL14_9ACTN</name>
<dbReference type="Pfam" id="PF00202">
    <property type="entry name" value="Aminotran_3"/>
    <property type="match status" value="1"/>
</dbReference>
<comment type="caution">
    <text evidence="3">The sequence shown here is derived from an EMBL/GenBank/DDBJ whole genome shotgun (WGS) entry which is preliminary data.</text>
</comment>
<keyword evidence="2" id="KW-0663">Pyridoxal phosphate</keyword>
<keyword evidence="3" id="KW-0032">Aminotransferase</keyword>
<evidence type="ECO:0000313" key="3">
    <source>
        <dbReference type="EMBL" id="MDO4842761.1"/>
    </source>
</evidence>
<dbReference type="InterPro" id="IPR015421">
    <property type="entry name" value="PyrdxlP-dep_Trfase_major"/>
</dbReference>
<dbReference type="InterPro" id="IPR015422">
    <property type="entry name" value="PyrdxlP-dep_Trfase_small"/>
</dbReference>
<sequence length="203" mass="22302">LREITKDHGSLLIFDEVITGFRLSLGGAQQYYNIKPDITTLGKIVGGGMPIGAYGGRREIMQMISPDGPVYQAGTLSGNPVATTAGIETLNILKNDPQIYERLEQKTRKLADAARKAGNGHVCVNQIGSLMSVFFTEQKVRDFESAVTSNTEQYADYFGYLLDRGIYIAPSQFETMFISDAHTEEDIEKTCKLAGEALCSLDF</sequence>
<protein>
    <submittedName>
        <fullName evidence="3">Aminotransferase class III-fold pyridoxal phosphate-dependent enzyme</fullName>
    </submittedName>
</protein>
<dbReference type="InterPro" id="IPR049704">
    <property type="entry name" value="Aminotrans_3_PPA_site"/>
</dbReference>
<dbReference type="InterPro" id="IPR005814">
    <property type="entry name" value="Aminotrans_3"/>
</dbReference>
<dbReference type="GO" id="GO:0008483">
    <property type="term" value="F:transaminase activity"/>
    <property type="evidence" value="ECO:0007669"/>
    <property type="project" value="UniProtKB-KW"/>
</dbReference>
<dbReference type="PANTHER" id="PTHR43713:SF3">
    <property type="entry name" value="GLUTAMATE-1-SEMIALDEHYDE 2,1-AMINOMUTASE 1, CHLOROPLASTIC-RELATED"/>
    <property type="match status" value="1"/>
</dbReference>
<dbReference type="Proteomes" id="UP001168575">
    <property type="component" value="Unassembled WGS sequence"/>
</dbReference>
<accession>A0AA43RL14</accession>
<dbReference type="InterPro" id="IPR015424">
    <property type="entry name" value="PyrdxlP-dep_Trfase"/>
</dbReference>
<dbReference type="GO" id="GO:0030170">
    <property type="term" value="F:pyridoxal phosphate binding"/>
    <property type="evidence" value="ECO:0007669"/>
    <property type="project" value="InterPro"/>
</dbReference>
<dbReference type="EMBL" id="JAUMVS010000296">
    <property type="protein sequence ID" value="MDO4842761.1"/>
    <property type="molecule type" value="Genomic_DNA"/>
</dbReference>
<feature type="non-terminal residue" evidence="3">
    <location>
        <position position="1"/>
    </location>
</feature>
<dbReference type="SUPFAM" id="SSF53383">
    <property type="entry name" value="PLP-dependent transferases"/>
    <property type="match status" value="1"/>
</dbReference>
<dbReference type="Gene3D" id="3.40.640.10">
    <property type="entry name" value="Type I PLP-dependent aspartate aminotransferase-like (Major domain)"/>
    <property type="match status" value="1"/>
</dbReference>
<evidence type="ECO:0000256" key="1">
    <source>
        <dbReference type="ARBA" id="ARBA00001933"/>
    </source>
</evidence>
<keyword evidence="4" id="KW-1185">Reference proteome</keyword>
<comment type="cofactor">
    <cofactor evidence="1">
        <name>pyridoxal 5'-phosphate</name>
        <dbReference type="ChEBI" id="CHEBI:597326"/>
    </cofactor>
</comment>
<organism evidence="3 4">
    <name type="scientific">Phoenicibacter congonensis</name>
    <dbReference type="NCBI Taxonomy" id="1944646"/>
    <lineage>
        <taxon>Bacteria</taxon>
        <taxon>Bacillati</taxon>
        <taxon>Actinomycetota</taxon>
        <taxon>Coriobacteriia</taxon>
        <taxon>Eggerthellales</taxon>
        <taxon>Eggerthellaceae</taxon>
        <taxon>Phoenicibacter</taxon>
    </lineage>
</organism>
<reference evidence="3" key="1">
    <citation type="submission" date="2023-07" db="EMBL/GenBank/DDBJ databases">
        <title>Between Cages and Wild: Unraveling the Impact of Captivity on Animal Microbiomes and Antimicrobial Resistance.</title>
        <authorList>
            <person name="Schmartz G.P."/>
            <person name="Rehner J."/>
            <person name="Schuff M.J."/>
            <person name="Becker S.L."/>
            <person name="Kravczyk M."/>
            <person name="Gurevich A."/>
            <person name="Francke R."/>
            <person name="Mueller R."/>
            <person name="Keller V."/>
            <person name="Keller A."/>
        </authorList>
    </citation>
    <scope>NUCLEOTIDE SEQUENCE</scope>
    <source>
        <strain evidence="3">S12M_St_49</strain>
    </source>
</reference>
<dbReference type="PANTHER" id="PTHR43713">
    <property type="entry name" value="GLUTAMATE-1-SEMIALDEHYDE 2,1-AMINOMUTASE"/>
    <property type="match status" value="1"/>
</dbReference>
<proteinExistence type="predicted"/>
<dbReference type="Gene3D" id="3.90.1150.10">
    <property type="entry name" value="Aspartate Aminotransferase, domain 1"/>
    <property type="match status" value="1"/>
</dbReference>
<evidence type="ECO:0000313" key="4">
    <source>
        <dbReference type="Proteomes" id="UP001168575"/>
    </source>
</evidence>
<dbReference type="PROSITE" id="PS00600">
    <property type="entry name" value="AA_TRANSFER_CLASS_3"/>
    <property type="match status" value="1"/>
</dbReference>
<gene>
    <name evidence="3" type="ORF">Q3982_08820</name>
</gene>
<keyword evidence="3" id="KW-0808">Transferase</keyword>
<dbReference type="AlphaFoldDB" id="A0AA43RL14"/>
<evidence type="ECO:0000256" key="2">
    <source>
        <dbReference type="ARBA" id="ARBA00022898"/>
    </source>
</evidence>